<dbReference type="AlphaFoldDB" id="A0A9P4YDX5"/>
<reference evidence="2" key="1">
    <citation type="journal article" date="2020" name="Phytopathology">
        <title>Genome sequence of the chestnut blight fungus Cryphonectria parasitica EP155: A fundamental resource for an archetypical invasive plant pathogen.</title>
        <authorList>
            <person name="Crouch J.A."/>
            <person name="Dawe A."/>
            <person name="Aerts A."/>
            <person name="Barry K."/>
            <person name="Churchill A.C.L."/>
            <person name="Grimwood J."/>
            <person name="Hillman B."/>
            <person name="Milgroom M.G."/>
            <person name="Pangilinan J."/>
            <person name="Smith M."/>
            <person name="Salamov A."/>
            <person name="Schmutz J."/>
            <person name="Yadav J."/>
            <person name="Grigoriev I.V."/>
            <person name="Nuss D."/>
        </authorList>
    </citation>
    <scope>NUCLEOTIDE SEQUENCE</scope>
    <source>
        <strain evidence="2">EP155</strain>
    </source>
</reference>
<dbReference type="RefSeq" id="XP_040782152.1">
    <property type="nucleotide sequence ID" value="XM_040920106.1"/>
</dbReference>
<keyword evidence="3" id="KW-1185">Reference proteome</keyword>
<feature type="region of interest" description="Disordered" evidence="1">
    <location>
        <begin position="1"/>
        <end position="22"/>
    </location>
</feature>
<gene>
    <name evidence="2" type="ORF">M406DRAFT_326588</name>
</gene>
<organism evidence="2 3">
    <name type="scientific">Cryphonectria parasitica (strain ATCC 38755 / EP155)</name>
    <dbReference type="NCBI Taxonomy" id="660469"/>
    <lineage>
        <taxon>Eukaryota</taxon>
        <taxon>Fungi</taxon>
        <taxon>Dikarya</taxon>
        <taxon>Ascomycota</taxon>
        <taxon>Pezizomycotina</taxon>
        <taxon>Sordariomycetes</taxon>
        <taxon>Sordariomycetidae</taxon>
        <taxon>Diaporthales</taxon>
        <taxon>Cryphonectriaceae</taxon>
        <taxon>Cryphonectria-Endothia species complex</taxon>
        <taxon>Cryphonectria</taxon>
    </lineage>
</organism>
<evidence type="ECO:0000256" key="1">
    <source>
        <dbReference type="SAM" id="MobiDB-lite"/>
    </source>
</evidence>
<dbReference type="EMBL" id="MU032344">
    <property type="protein sequence ID" value="KAF3771191.1"/>
    <property type="molecule type" value="Genomic_DNA"/>
</dbReference>
<evidence type="ECO:0000313" key="2">
    <source>
        <dbReference type="EMBL" id="KAF3771191.1"/>
    </source>
</evidence>
<feature type="region of interest" description="Disordered" evidence="1">
    <location>
        <begin position="104"/>
        <end position="143"/>
    </location>
</feature>
<protein>
    <submittedName>
        <fullName evidence="2">Uncharacterized protein</fullName>
    </submittedName>
</protein>
<evidence type="ECO:0000313" key="3">
    <source>
        <dbReference type="Proteomes" id="UP000803844"/>
    </source>
</evidence>
<accession>A0A9P4YDX5</accession>
<feature type="compositionally biased region" description="Acidic residues" evidence="1">
    <location>
        <begin position="134"/>
        <end position="143"/>
    </location>
</feature>
<name>A0A9P4YDX5_CRYP1</name>
<comment type="caution">
    <text evidence="2">The sequence shown here is derived from an EMBL/GenBank/DDBJ whole genome shotgun (WGS) entry which is preliminary data.</text>
</comment>
<dbReference type="Proteomes" id="UP000803844">
    <property type="component" value="Unassembled WGS sequence"/>
</dbReference>
<dbReference type="GeneID" id="63837235"/>
<proteinExistence type="predicted"/>
<sequence length="143" mass="15899">MDSRDPTFLASMTPPDPPSQLQQSAVRGGRLVWHMQTPFVGALAYFTMTSPAIRARLPRFIRPLLPRTLTKRQILGCILVSSAPIVYWDHWFYTRAERAVAERAAWESAQRARRSGAAGGPGAWTSEGPKNDSSEGDMDDPWA</sequence>